<dbReference type="SUPFAM" id="SSF52096">
    <property type="entry name" value="ClpP/crotonase"/>
    <property type="match status" value="1"/>
</dbReference>
<dbReference type="STRING" id="1079.BVIR_2989"/>
<dbReference type="Pfam" id="PF00378">
    <property type="entry name" value="ECH_1"/>
    <property type="match status" value="1"/>
</dbReference>
<dbReference type="InterPro" id="IPR001753">
    <property type="entry name" value="Enoyl-CoA_hydra/iso"/>
</dbReference>
<accession>A0A0P0IU30</accession>
<dbReference type="GO" id="GO:0006635">
    <property type="term" value="P:fatty acid beta-oxidation"/>
    <property type="evidence" value="ECO:0007669"/>
    <property type="project" value="TreeGrafter"/>
</dbReference>
<dbReference type="EMBL" id="LN907867">
    <property type="protein sequence ID" value="CUU43413.1"/>
    <property type="molecule type" value="Genomic_DNA"/>
</dbReference>
<dbReference type="Gene3D" id="3.90.226.10">
    <property type="entry name" value="2-enoyl-CoA Hydratase, Chain A, domain 1"/>
    <property type="match status" value="1"/>
</dbReference>
<sequence length="225" mass="23495">MFAKPHVIRFGSVALVAPDAEAPITQRNGGACADPSAPLLQIADLLKASTDVSVVVLSLPGGDALCRSVPANWHNVLATWSALRITTIAALGGTLAATDVALAAVLDFRIAARNTVLTAYCCGATPRCLHPRLAETCSQIRSFELSPHHPIRAPEALMAGLVDTIVAPGQTVNEALKWGQRIAGRPDTMRIMAKLAIRGRGHLASAAAEALVDCPIATQDQKTGT</sequence>
<keyword evidence="2" id="KW-1185">Reference proteome</keyword>
<dbReference type="KEGG" id="bvr:BVIR_2989"/>
<dbReference type="GO" id="GO:0003824">
    <property type="term" value="F:catalytic activity"/>
    <property type="evidence" value="ECO:0007669"/>
    <property type="project" value="UniProtKB-ARBA"/>
</dbReference>
<evidence type="ECO:0000313" key="2">
    <source>
        <dbReference type="Proteomes" id="UP000065734"/>
    </source>
</evidence>
<reference evidence="2" key="1">
    <citation type="journal article" date="2016" name="Genome Announc.">
        <title>Revised genome sequence of the purple photosynthetic bacterium Blastochloris viridis.</title>
        <authorList>
            <person name="Liu L.N."/>
            <person name="Faulkner M."/>
            <person name="Liu X."/>
            <person name="Huang F."/>
            <person name="Darby A.C."/>
            <person name="Hall N."/>
        </authorList>
    </citation>
    <scope>NUCLEOTIDE SEQUENCE [LARGE SCALE GENOMIC DNA]</scope>
    <source>
        <strain evidence="2">ATCC 19567 / DSM 133 / F</strain>
    </source>
</reference>
<gene>
    <name evidence="1" type="ORF">BVIRIDIS_24330</name>
</gene>
<dbReference type="PANTHER" id="PTHR11941">
    <property type="entry name" value="ENOYL-COA HYDRATASE-RELATED"/>
    <property type="match status" value="1"/>
</dbReference>
<evidence type="ECO:0000313" key="1">
    <source>
        <dbReference type="EMBL" id="CUU43413.1"/>
    </source>
</evidence>
<dbReference type="Proteomes" id="UP000065734">
    <property type="component" value="Chromosome I"/>
</dbReference>
<proteinExistence type="predicted"/>
<dbReference type="InterPro" id="IPR029045">
    <property type="entry name" value="ClpP/crotonase-like_dom_sf"/>
</dbReference>
<organism evidence="1 2">
    <name type="scientific">Blastochloris viridis</name>
    <name type="common">Rhodopseudomonas viridis</name>
    <dbReference type="NCBI Taxonomy" id="1079"/>
    <lineage>
        <taxon>Bacteria</taxon>
        <taxon>Pseudomonadati</taxon>
        <taxon>Pseudomonadota</taxon>
        <taxon>Alphaproteobacteria</taxon>
        <taxon>Hyphomicrobiales</taxon>
        <taxon>Blastochloridaceae</taxon>
        <taxon>Blastochloris</taxon>
    </lineage>
</organism>
<dbReference type="PANTHER" id="PTHR11941:SF54">
    <property type="entry name" value="ENOYL-COA HYDRATASE, MITOCHONDRIAL"/>
    <property type="match status" value="1"/>
</dbReference>
<dbReference type="AlphaFoldDB" id="A0A0P0IU30"/>
<protein>
    <submittedName>
        <fullName evidence="1">Enoyl-CoA hydratase</fullName>
    </submittedName>
</protein>
<name>A0A0P0IU30_BLAVI</name>